<feature type="domain" description="F-BAR" evidence="10">
    <location>
        <begin position="33"/>
        <end position="286"/>
    </location>
</feature>
<evidence type="ECO:0000256" key="5">
    <source>
        <dbReference type="ARBA" id="ARBA00023212"/>
    </source>
</evidence>
<feature type="region of interest" description="Disordered" evidence="8">
    <location>
        <begin position="1"/>
        <end position="28"/>
    </location>
</feature>
<keyword evidence="3" id="KW-0963">Cytoplasm</keyword>
<name>A0AAV5A6D2_9AGAM</name>
<keyword evidence="2 6" id="KW-0728">SH3 domain</keyword>
<dbReference type="InterPro" id="IPR036028">
    <property type="entry name" value="SH3-like_dom_sf"/>
</dbReference>
<dbReference type="Gene3D" id="2.30.30.40">
    <property type="entry name" value="SH3 Domains"/>
    <property type="match status" value="1"/>
</dbReference>
<feature type="compositionally biased region" description="Basic and acidic residues" evidence="8">
    <location>
        <begin position="602"/>
        <end position="619"/>
    </location>
</feature>
<protein>
    <recommendedName>
        <fullName evidence="13">Septation protein imp2</fullName>
    </recommendedName>
</protein>
<evidence type="ECO:0000256" key="1">
    <source>
        <dbReference type="ARBA" id="ARBA00004245"/>
    </source>
</evidence>
<dbReference type="PANTHER" id="PTHR23065">
    <property type="entry name" value="PROLINE-SERINE-THREONINE PHOSPHATASE INTERACTING PROTEIN 1"/>
    <property type="match status" value="1"/>
</dbReference>
<keyword evidence="12" id="KW-1185">Reference proteome</keyword>
<dbReference type="InterPro" id="IPR001060">
    <property type="entry name" value="FCH_dom"/>
</dbReference>
<reference evidence="11" key="1">
    <citation type="submission" date="2021-10" db="EMBL/GenBank/DDBJ databases">
        <title>De novo Genome Assembly of Clathrus columnatus (Basidiomycota, Fungi) Using Illumina and Nanopore Sequence Data.</title>
        <authorList>
            <person name="Ogiso-Tanaka E."/>
            <person name="Itagaki H."/>
            <person name="Hosoya T."/>
            <person name="Hosaka K."/>
        </authorList>
    </citation>
    <scope>NUCLEOTIDE SEQUENCE</scope>
    <source>
        <strain evidence="11">MO-923</strain>
    </source>
</reference>
<feature type="compositionally biased region" description="Polar residues" evidence="8">
    <location>
        <begin position="1"/>
        <end position="14"/>
    </location>
</feature>
<sequence>MATARRTPSTTSLSKYVRDGPEADEGELDNRSHDFCNAFWGIAYGGYEVLLTRLRGAARTTEDLKAFWKERALLEDEYAKKLSKLAKQTLGRDEIGELRMAIDILRSETERQAQAHTTLATTIRKEMEQPIGELLNKHTYFKKSAQASIEKSFRAMQTQESYVKKARQKYEEDCIKINSFTAQATLVQGKELEKIQLKLEKTKQTVQSNERDYGQFSRALADTTARWEKEWKVFCDAAQDLEEERIEFMKDNMWGYANAISTSCEKIRVSLEQVEAEKDIENFVGDYSTGAQIPDPPTFVDFNSPNARQQQQPTWRLATFVRSSTRPVYPVQDSSTADDVPASPGRAGIGAVEGGIIAGSGKPDPTQSRPDSATAVRSPPAGITNSTNSGAVSPPPVTSVASGTVISSNQASKQPGMRITDSPLSINAGAPGITLAGAFRNTMRANTSDTTPASVSSVGAEPNTELKVGPNVYPVNPNDDPQRNRPPAGTGFVNANVGAQDDPLARQRDILRNTSVRKETSPNPATETKPSTMGKNVPPTSGPTSGSSPADVNPPTAAMMRPTTARSPSPLPVEKVVENYSPRLPGERRSRDMSRENGFNHNLDDGSVRREPSPAREIHPGIGAYGGSSRSPSPQPQPQPPIGYTSVRSPQQQAPPRNQTPLGIAIDESGRVAQDAFLERGRTQQNYAQPSNVPPPTSLNQNYNAYGQPVPPSAQYSQQPVGYNQPQQHSGRFDPRYHPQDYTSDNYGAPPNSGGYNVPPPPANPRVQRGYYPEEYGQQDYPEDGRGGMTDYDRTYYRPNEYGTPAVTARTPSPPAAPTNQYTEDGKPVLFYVKALYDYQATIDEEFDFQAGDIIAVTATPEDGWWSGELLDEKRRIPGKTVFPSNFVSLF</sequence>
<feature type="region of interest" description="Disordered" evidence="8">
    <location>
        <begin position="326"/>
        <end position="402"/>
    </location>
</feature>
<evidence type="ECO:0000256" key="4">
    <source>
        <dbReference type="ARBA" id="ARBA00022553"/>
    </source>
</evidence>
<feature type="domain" description="SH3" evidence="9">
    <location>
        <begin position="828"/>
        <end position="891"/>
    </location>
</feature>
<keyword evidence="5" id="KW-0206">Cytoskeleton</keyword>
<comment type="caution">
    <text evidence="11">The sequence shown here is derived from an EMBL/GenBank/DDBJ whole genome shotgun (WGS) entry which is preliminary data.</text>
</comment>
<dbReference type="PRINTS" id="PR00499">
    <property type="entry name" value="P67PHOX"/>
</dbReference>
<keyword evidence="4" id="KW-0597">Phosphoprotein</keyword>
<dbReference type="Gene3D" id="1.20.1270.60">
    <property type="entry name" value="Arfaptin homology (AH) domain/BAR domain"/>
    <property type="match status" value="1"/>
</dbReference>
<dbReference type="SMART" id="SM00055">
    <property type="entry name" value="FCH"/>
    <property type="match status" value="1"/>
</dbReference>
<dbReference type="FunFam" id="2.30.30.40:FF:000312">
    <property type="entry name" value="Related to Cell division control protein 15"/>
    <property type="match status" value="1"/>
</dbReference>
<feature type="region of interest" description="Disordered" evidence="8">
    <location>
        <begin position="803"/>
        <end position="822"/>
    </location>
</feature>
<dbReference type="InterPro" id="IPR001452">
    <property type="entry name" value="SH3_domain"/>
</dbReference>
<evidence type="ECO:0000256" key="7">
    <source>
        <dbReference type="PROSITE-ProRule" id="PRU01077"/>
    </source>
</evidence>
<feature type="compositionally biased region" description="Basic and acidic residues" evidence="8">
    <location>
        <begin position="585"/>
        <end position="595"/>
    </location>
</feature>
<dbReference type="GO" id="GO:0009898">
    <property type="term" value="C:cytoplasmic side of plasma membrane"/>
    <property type="evidence" value="ECO:0007669"/>
    <property type="project" value="TreeGrafter"/>
</dbReference>
<feature type="compositionally biased region" description="Low complexity" evidence="8">
    <location>
        <begin position="468"/>
        <end position="479"/>
    </location>
</feature>
<feature type="compositionally biased region" description="Low complexity" evidence="8">
    <location>
        <begin position="538"/>
        <end position="549"/>
    </location>
</feature>
<dbReference type="GO" id="GO:0005543">
    <property type="term" value="F:phospholipid binding"/>
    <property type="evidence" value="ECO:0007669"/>
    <property type="project" value="TreeGrafter"/>
</dbReference>
<gene>
    <name evidence="11" type="ORF">Clacol_002743</name>
</gene>
<feature type="compositionally biased region" description="Polar residues" evidence="8">
    <location>
        <begin position="646"/>
        <end position="661"/>
    </location>
</feature>
<evidence type="ECO:0000256" key="6">
    <source>
        <dbReference type="PROSITE-ProRule" id="PRU00192"/>
    </source>
</evidence>
<accession>A0AAV5A6D2</accession>
<dbReference type="PRINTS" id="PR00452">
    <property type="entry name" value="SH3DOMAIN"/>
</dbReference>
<dbReference type="SMART" id="SM00326">
    <property type="entry name" value="SH3"/>
    <property type="match status" value="1"/>
</dbReference>
<dbReference type="Pfam" id="PF00611">
    <property type="entry name" value="FCH"/>
    <property type="match status" value="1"/>
</dbReference>
<evidence type="ECO:0000313" key="12">
    <source>
        <dbReference type="Proteomes" id="UP001050691"/>
    </source>
</evidence>
<dbReference type="InterPro" id="IPR027267">
    <property type="entry name" value="AH/BAR_dom_sf"/>
</dbReference>
<dbReference type="GO" id="GO:0120104">
    <property type="term" value="C:mitotic actomyosin contractile ring, proximal layer"/>
    <property type="evidence" value="ECO:0007669"/>
    <property type="project" value="TreeGrafter"/>
</dbReference>
<feature type="region of interest" description="Disordered" evidence="8">
    <location>
        <begin position="445"/>
        <end position="766"/>
    </location>
</feature>
<evidence type="ECO:0000259" key="9">
    <source>
        <dbReference type="PROSITE" id="PS50002"/>
    </source>
</evidence>
<feature type="compositionally biased region" description="Polar residues" evidence="8">
    <location>
        <begin position="445"/>
        <end position="457"/>
    </location>
</feature>
<evidence type="ECO:0008006" key="13">
    <source>
        <dbReference type="Google" id="ProtNLM"/>
    </source>
</evidence>
<dbReference type="AlphaFoldDB" id="A0AAV5A6D2"/>
<dbReference type="PROSITE" id="PS50002">
    <property type="entry name" value="SH3"/>
    <property type="match status" value="1"/>
</dbReference>
<dbReference type="PANTHER" id="PTHR23065:SF7">
    <property type="entry name" value="NOSTRIN, ISOFORM H"/>
    <property type="match status" value="1"/>
</dbReference>
<evidence type="ECO:0000259" key="10">
    <source>
        <dbReference type="PROSITE" id="PS51741"/>
    </source>
</evidence>
<comment type="subcellular location">
    <subcellularLocation>
        <location evidence="1">Cytoplasm</location>
        <location evidence="1">Cytoskeleton</location>
    </subcellularLocation>
</comment>
<dbReference type="GO" id="GO:0030036">
    <property type="term" value="P:actin cytoskeleton organization"/>
    <property type="evidence" value="ECO:0007669"/>
    <property type="project" value="UniProtKB-ARBA"/>
</dbReference>
<dbReference type="SUPFAM" id="SSF103657">
    <property type="entry name" value="BAR/IMD domain-like"/>
    <property type="match status" value="1"/>
</dbReference>
<feature type="compositionally biased region" description="Gly residues" evidence="8">
    <location>
        <begin position="347"/>
        <end position="358"/>
    </location>
</feature>
<dbReference type="InterPro" id="IPR031160">
    <property type="entry name" value="F_BAR_dom"/>
</dbReference>
<organism evidence="11 12">
    <name type="scientific">Clathrus columnatus</name>
    <dbReference type="NCBI Taxonomy" id="1419009"/>
    <lineage>
        <taxon>Eukaryota</taxon>
        <taxon>Fungi</taxon>
        <taxon>Dikarya</taxon>
        <taxon>Basidiomycota</taxon>
        <taxon>Agaricomycotina</taxon>
        <taxon>Agaricomycetes</taxon>
        <taxon>Phallomycetidae</taxon>
        <taxon>Phallales</taxon>
        <taxon>Clathraceae</taxon>
        <taxon>Clathrus</taxon>
    </lineage>
</organism>
<dbReference type="Pfam" id="PF00018">
    <property type="entry name" value="SH3_1"/>
    <property type="match status" value="1"/>
</dbReference>
<evidence type="ECO:0000256" key="3">
    <source>
        <dbReference type="ARBA" id="ARBA00022490"/>
    </source>
</evidence>
<feature type="compositionally biased region" description="Polar residues" evidence="8">
    <location>
        <begin position="521"/>
        <end position="534"/>
    </location>
</feature>
<dbReference type="PROSITE" id="PS51741">
    <property type="entry name" value="F_BAR"/>
    <property type="match status" value="1"/>
</dbReference>
<feature type="compositionally biased region" description="Polar residues" evidence="8">
    <location>
        <begin position="326"/>
        <end position="337"/>
    </location>
</feature>
<keyword evidence="7" id="KW-0175">Coiled coil</keyword>
<proteinExistence type="predicted"/>
<dbReference type="Proteomes" id="UP001050691">
    <property type="component" value="Unassembled WGS sequence"/>
</dbReference>
<dbReference type="SUPFAM" id="SSF50044">
    <property type="entry name" value="SH3-domain"/>
    <property type="match status" value="1"/>
</dbReference>
<feature type="compositionally biased region" description="Polar residues" evidence="8">
    <location>
        <begin position="714"/>
        <end position="730"/>
    </location>
</feature>
<evidence type="ECO:0000313" key="11">
    <source>
        <dbReference type="EMBL" id="GJJ08525.1"/>
    </source>
</evidence>
<dbReference type="CDD" id="cd00174">
    <property type="entry name" value="SH3"/>
    <property type="match status" value="1"/>
</dbReference>
<evidence type="ECO:0000256" key="8">
    <source>
        <dbReference type="SAM" id="MobiDB-lite"/>
    </source>
</evidence>
<feature type="compositionally biased region" description="Basic and acidic residues" evidence="8">
    <location>
        <begin position="503"/>
        <end position="520"/>
    </location>
</feature>
<dbReference type="EMBL" id="BPWL01000003">
    <property type="protein sequence ID" value="GJJ08525.1"/>
    <property type="molecule type" value="Genomic_DNA"/>
</dbReference>
<evidence type="ECO:0000256" key="2">
    <source>
        <dbReference type="ARBA" id="ARBA00022443"/>
    </source>
</evidence>